<evidence type="ECO:0000256" key="1">
    <source>
        <dbReference type="SAM" id="MobiDB-lite"/>
    </source>
</evidence>
<dbReference type="PROSITE" id="PS51318">
    <property type="entry name" value="TAT"/>
    <property type="match status" value="1"/>
</dbReference>
<sequence>MSEREPTEGPTVATAQGAGGMSRRRMIAGSAVVGTAAWLAPAVEALATPAAAASA</sequence>
<name>A0ABW9QYT4_9ACTN</name>
<evidence type="ECO:0008006" key="4">
    <source>
        <dbReference type="Google" id="ProtNLM"/>
    </source>
</evidence>
<reference evidence="2 3" key="1">
    <citation type="submission" date="2019-11" db="EMBL/GenBank/DDBJ databases">
        <title>Acidiferrimicrobium australis gen. nov., sp. nov., an acidophilic and obligately heterotrophic, member of the Actinobacteria that catalyses dissimilatory oxido- reduction of iron isolated from metal-rich acidic water in Chile.</title>
        <authorList>
            <person name="Gonzalez D."/>
            <person name="Huber K."/>
            <person name="Hedrich S."/>
            <person name="Rojas-Villalobos C."/>
            <person name="Quatrini R."/>
            <person name="Dinamarca M.A."/>
            <person name="Schwarz A."/>
            <person name="Canales C."/>
            <person name="Nancucheo I."/>
        </authorList>
    </citation>
    <scope>NUCLEOTIDE SEQUENCE [LARGE SCALE GENOMIC DNA]</scope>
    <source>
        <strain evidence="2 3">USS-CCA1</strain>
    </source>
</reference>
<comment type="caution">
    <text evidence="2">The sequence shown here is derived from an EMBL/GenBank/DDBJ whole genome shotgun (WGS) entry which is preliminary data.</text>
</comment>
<protein>
    <recommendedName>
        <fullName evidence="4">Twin-arginine translocation signal domain-containing protein</fullName>
    </recommendedName>
</protein>
<gene>
    <name evidence="2" type="ORF">GHK86_19170</name>
</gene>
<feature type="region of interest" description="Disordered" evidence="1">
    <location>
        <begin position="1"/>
        <end position="21"/>
    </location>
</feature>
<proteinExistence type="predicted"/>
<evidence type="ECO:0000313" key="2">
    <source>
        <dbReference type="EMBL" id="MST34834.1"/>
    </source>
</evidence>
<dbReference type="EMBL" id="WJHE01001245">
    <property type="protein sequence ID" value="MST34834.1"/>
    <property type="molecule type" value="Genomic_DNA"/>
</dbReference>
<dbReference type="InterPro" id="IPR006311">
    <property type="entry name" value="TAT_signal"/>
</dbReference>
<accession>A0ABW9QYT4</accession>
<evidence type="ECO:0000313" key="3">
    <source>
        <dbReference type="Proteomes" id="UP000437736"/>
    </source>
</evidence>
<feature type="non-terminal residue" evidence="2">
    <location>
        <position position="55"/>
    </location>
</feature>
<organism evidence="2 3">
    <name type="scientific">Acidiferrimicrobium australe</name>
    <dbReference type="NCBI Taxonomy" id="2664430"/>
    <lineage>
        <taxon>Bacteria</taxon>
        <taxon>Bacillati</taxon>
        <taxon>Actinomycetota</taxon>
        <taxon>Acidimicrobiia</taxon>
        <taxon>Acidimicrobiales</taxon>
        <taxon>Acidimicrobiaceae</taxon>
        <taxon>Acidiferrimicrobium</taxon>
    </lineage>
</organism>
<dbReference type="Proteomes" id="UP000437736">
    <property type="component" value="Unassembled WGS sequence"/>
</dbReference>
<keyword evidence="3" id="KW-1185">Reference proteome</keyword>